<evidence type="ECO:0000256" key="4">
    <source>
        <dbReference type="ARBA" id="ARBA00022722"/>
    </source>
</evidence>
<reference evidence="17" key="1">
    <citation type="journal article" date="2020" name="Stud. Mycol.">
        <title>101 Dothideomycetes genomes: a test case for predicting lifestyles and emergence of pathogens.</title>
        <authorList>
            <person name="Haridas S."/>
            <person name="Albert R."/>
            <person name="Binder M."/>
            <person name="Bloem J."/>
            <person name="Labutti K."/>
            <person name="Salamov A."/>
            <person name="Andreopoulos B."/>
            <person name="Baker S."/>
            <person name="Barry K."/>
            <person name="Bills G."/>
            <person name="Bluhm B."/>
            <person name="Cannon C."/>
            <person name="Castanera R."/>
            <person name="Culley D."/>
            <person name="Daum C."/>
            <person name="Ezra D."/>
            <person name="Gonzalez J."/>
            <person name="Henrissat B."/>
            <person name="Kuo A."/>
            <person name="Liang C."/>
            <person name="Lipzen A."/>
            <person name="Lutzoni F."/>
            <person name="Magnuson J."/>
            <person name="Mondo S."/>
            <person name="Nolan M."/>
            <person name="Ohm R."/>
            <person name="Pangilinan J."/>
            <person name="Park H.-J."/>
            <person name="Ramirez L."/>
            <person name="Alfaro M."/>
            <person name="Sun H."/>
            <person name="Tritt A."/>
            <person name="Yoshinaga Y."/>
            <person name="Zwiers L.-H."/>
            <person name="Turgeon B."/>
            <person name="Goodwin S."/>
            <person name="Spatafora J."/>
            <person name="Crous P."/>
            <person name="Grigoriev I."/>
        </authorList>
    </citation>
    <scope>NUCLEOTIDE SEQUENCE</scope>
    <source>
        <strain evidence="17">Tuck. ex Michener</strain>
    </source>
</reference>
<evidence type="ECO:0000256" key="13">
    <source>
        <dbReference type="ARBA" id="ARBA00023242"/>
    </source>
</evidence>
<keyword evidence="18" id="KW-1185">Reference proteome</keyword>
<evidence type="ECO:0000313" key="18">
    <source>
        <dbReference type="Proteomes" id="UP000800092"/>
    </source>
</evidence>
<dbReference type="SUPFAM" id="SSF88723">
    <property type="entry name" value="PIN domain-like"/>
    <property type="match status" value="1"/>
</dbReference>
<feature type="compositionally biased region" description="Acidic residues" evidence="14">
    <location>
        <begin position="626"/>
        <end position="638"/>
    </location>
</feature>
<evidence type="ECO:0000256" key="7">
    <source>
        <dbReference type="ARBA" id="ARBA00022801"/>
    </source>
</evidence>
<dbReference type="EMBL" id="ML991796">
    <property type="protein sequence ID" value="KAF2234772.1"/>
    <property type="molecule type" value="Genomic_DNA"/>
</dbReference>
<evidence type="ECO:0000259" key="15">
    <source>
        <dbReference type="SMART" id="SM00484"/>
    </source>
</evidence>
<evidence type="ECO:0000256" key="3">
    <source>
        <dbReference type="ARBA" id="ARBA00010563"/>
    </source>
</evidence>
<dbReference type="Pfam" id="PF00752">
    <property type="entry name" value="XPG_N"/>
    <property type="match status" value="1"/>
</dbReference>
<comment type="similarity">
    <text evidence="3">Belongs to the XPG/RAD2 endonuclease family. EXO1 subfamily.</text>
</comment>
<evidence type="ECO:0000256" key="12">
    <source>
        <dbReference type="ARBA" id="ARBA00023204"/>
    </source>
</evidence>
<dbReference type="InterPro" id="IPR044752">
    <property type="entry name" value="PIN-like_EXO1"/>
</dbReference>
<dbReference type="SMART" id="SM00484">
    <property type="entry name" value="XPGI"/>
    <property type="match status" value="1"/>
</dbReference>
<keyword evidence="9" id="KW-0460">Magnesium</keyword>
<dbReference type="PROSITE" id="PS00841">
    <property type="entry name" value="XPG_1"/>
    <property type="match status" value="1"/>
</dbReference>
<keyword evidence="12" id="KW-0234">DNA repair</keyword>
<dbReference type="OrthoDB" id="26491at2759"/>
<keyword evidence="13" id="KW-0539">Nucleus</keyword>
<gene>
    <name evidence="17" type="ORF">EV356DRAFT_501358</name>
</gene>
<protein>
    <submittedName>
        <fullName evidence="17">PIN domain-like protein</fullName>
    </submittedName>
</protein>
<dbReference type="GO" id="GO:0005634">
    <property type="term" value="C:nucleus"/>
    <property type="evidence" value="ECO:0007669"/>
    <property type="project" value="UniProtKB-SubCell"/>
</dbReference>
<dbReference type="Gene3D" id="1.10.150.20">
    <property type="entry name" value="5' to 3' exonuclease, C-terminal subdomain"/>
    <property type="match status" value="1"/>
</dbReference>
<evidence type="ECO:0000256" key="10">
    <source>
        <dbReference type="ARBA" id="ARBA00022881"/>
    </source>
</evidence>
<dbReference type="PRINTS" id="PR00853">
    <property type="entry name" value="XPGRADSUPER"/>
</dbReference>
<feature type="domain" description="XPG-I" evidence="15">
    <location>
        <begin position="138"/>
        <end position="208"/>
    </location>
</feature>
<comment type="subcellular location">
    <subcellularLocation>
        <location evidence="2">Nucleus</location>
    </subcellularLocation>
</comment>
<dbReference type="GO" id="GO:0035312">
    <property type="term" value="F:5'-3' DNA exonuclease activity"/>
    <property type="evidence" value="ECO:0007669"/>
    <property type="project" value="InterPro"/>
</dbReference>
<evidence type="ECO:0000256" key="1">
    <source>
        <dbReference type="ARBA" id="ARBA00001946"/>
    </source>
</evidence>
<evidence type="ECO:0000313" key="17">
    <source>
        <dbReference type="EMBL" id="KAF2234772.1"/>
    </source>
</evidence>
<dbReference type="PANTHER" id="PTHR11081:SF65">
    <property type="entry name" value="DNA DAMAGE-INDUCIBLE PROTEIN DIN7-RELATED"/>
    <property type="match status" value="1"/>
</dbReference>
<accession>A0A6A6H9S2</accession>
<dbReference type="FunFam" id="3.40.50.1010:FF:000002">
    <property type="entry name" value="Exonuclease 1, putative"/>
    <property type="match status" value="1"/>
</dbReference>
<evidence type="ECO:0000256" key="9">
    <source>
        <dbReference type="ARBA" id="ARBA00022842"/>
    </source>
</evidence>
<keyword evidence="4" id="KW-0540">Nuclease</keyword>
<dbReference type="GO" id="GO:0046872">
    <property type="term" value="F:metal ion binding"/>
    <property type="evidence" value="ECO:0007669"/>
    <property type="project" value="UniProtKB-KW"/>
</dbReference>
<feature type="region of interest" description="Disordered" evidence="14">
    <location>
        <begin position="384"/>
        <end position="494"/>
    </location>
</feature>
<dbReference type="Pfam" id="PF00867">
    <property type="entry name" value="XPG_I"/>
    <property type="match status" value="1"/>
</dbReference>
<feature type="region of interest" description="Disordered" evidence="14">
    <location>
        <begin position="538"/>
        <end position="569"/>
    </location>
</feature>
<dbReference type="GO" id="GO:0006281">
    <property type="term" value="P:DNA repair"/>
    <property type="evidence" value="ECO:0007669"/>
    <property type="project" value="UniProtKB-KW"/>
</dbReference>
<evidence type="ECO:0000256" key="2">
    <source>
        <dbReference type="ARBA" id="ARBA00004123"/>
    </source>
</evidence>
<dbReference type="Proteomes" id="UP000800092">
    <property type="component" value="Unassembled WGS sequence"/>
</dbReference>
<dbReference type="CDD" id="cd09857">
    <property type="entry name" value="PIN_EXO1"/>
    <property type="match status" value="1"/>
</dbReference>
<evidence type="ECO:0000256" key="8">
    <source>
        <dbReference type="ARBA" id="ARBA00022839"/>
    </source>
</evidence>
<proteinExistence type="inferred from homology"/>
<keyword evidence="7" id="KW-0378">Hydrolase</keyword>
<evidence type="ECO:0000256" key="14">
    <source>
        <dbReference type="SAM" id="MobiDB-lite"/>
    </source>
</evidence>
<keyword evidence="10" id="KW-0267">Excision nuclease</keyword>
<dbReference type="PANTHER" id="PTHR11081">
    <property type="entry name" value="FLAP ENDONUCLEASE FAMILY MEMBER"/>
    <property type="match status" value="1"/>
</dbReference>
<dbReference type="SUPFAM" id="SSF47807">
    <property type="entry name" value="5' to 3' exonuclease, C-terminal subdomain"/>
    <property type="match status" value="1"/>
</dbReference>
<dbReference type="InterPro" id="IPR006084">
    <property type="entry name" value="XPG/Rad2"/>
</dbReference>
<feature type="region of interest" description="Disordered" evidence="14">
    <location>
        <begin position="586"/>
        <end position="653"/>
    </location>
</feature>
<evidence type="ECO:0000259" key="16">
    <source>
        <dbReference type="SMART" id="SM00485"/>
    </source>
</evidence>
<dbReference type="Gene3D" id="3.40.50.1010">
    <property type="entry name" value="5'-nuclease"/>
    <property type="match status" value="1"/>
</dbReference>
<keyword evidence="5" id="KW-0479">Metal-binding</keyword>
<dbReference type="InterPro" id="IPR036279">
    <property type="entry name" value="5-3_exonuclease_C_sf"/>
</dbReference>
<name>A0A6A6H9S2_VIRVR</name>
<keyword evidence="6" id="KW-0227">DNA damage</keyword>
<dbReference type="FunFam" id="1.10.150.20:FF:000011">
    <property type="entry name" value="exonuclease 1"/>
    <property type="match status" value="1"/>
</dbReference>
<evidence type="ECO:0000256" key="11">
    <source>
        <dbReference type="ARBA" id="ARBA00023125"/>
    </source>
</evidence>
<dbReference type="InterPro" id="IPR006085">
    <property type="entry name" value="XPG_DNA_repair_N"/>
</dbReference>
<dbReference type="InterPro" id="IPR037315">
    <property type="entry name" value="EXO1_H3TH"/>
</dbReference>
<dbReference type="CDD" id="cd09908">
    <property type="entry name" value="H3TH_EXO1"/>
    <property type="match status" value="1"/>
</dbReference>
<dbReference type="SMART" id="SM00279">
    <property type="entry name" value="HhH2"/>
    <property type="match status" value="1"/>
</dbReference>
<evidence type="ECO:0000256" key="6">
    <source>
        <dbReference type="ARBA" id="ARBA00022763"/>
    </source>
</evidence>
<dbReference type="InterPro" id="IPR006086">
    <property type="entry name" value="XPG-I_dom"/>
</dbReference>
<dbReference type="InterPro" id="IPR029060">
    <property type="entry name" value="PIN-like_dom_sf"/>
</dbReference>
<comment type="cofactor">
    <cofactor evidence="1">
        <name>Mg(2+)</name>
        <dbReference type="ChEBI" id="CHEBI:18420"/>
    </cofactor>
</comment>
<keyword evidence="8" id="KW-0269">Exonuclease</keyword>
<keyword evidence="11" id="KW-0238">DNA-binding</keyword>
<organism evidence="17 18">
    <name type="scientific">Viridothelium virens</name>
    <name type="common">Speckled blister lichen</name>
    <name type="synonym">Trypethelium virens</name>
    <dbReference type="NCBI Taxonomy" id="1048519"/>
    <lineage>
        <taxon>Eukaryota</taxon>
        <taxon>Fungi</taxon>
        <taxon>Dikarya</taxon>
        <taxon>Ascomycota</taxon>
        <taxon>Pezizomycotina</taxon>
        <taxon>Dothideomycetes</taxon>
        <taxon>Dothideomycetes incertae sedis</taxon>
        <taxon>Trypetheliales</taxon>
        <taxon>Trypetheliaceae</taxon>
        <taxon>Viridothelium</taxon>
    </lineage>
</organism>
<dbReference type="GO" id="GO:0017108">
    <property type="term" value="F:5'-flap endonuclease activity"/>
    <property type="evidence" value="ECO:0007669"/>
    <property type="project" value="TreeGrafter"/>
</dbReference>
<dbReference type="SMART" id="SM00485">
    <property type="entry name" value="XPGN"/>
    <property type="match status" value="1"/>
</dbReference>
<dbReference type="AlphaFoldDB" id="A0A6A6H9S2"/>
<feature type="domain" description="XPG N-terminal" evidence="16">
    <location>
        <begin position="1"/>
        <end position="99"/>
    </location>
</feature>
<sequence length="733" mass="80961">MGISGLLPLLKSVQKPCQLKKFSGQTIGVDAYGWLHRGTVSCAIDLALGKPTTKFVDFAMHRVRMLLHFNITPYIVFDGDYLPSKSHTEAERRERRDQSKKLGLELLNLGKTSQAHLELQKAIDVTPEMARQLIEELKKAGVNYIVAPYEADSQLVYLERKGFIQGIISEDSDMLVFGAKCLLTKLDQYGECVMIHRRDFAACREVSLVGWTDADFRRMAILSGCDYLPSISNMGLKTAYRLLRKYKNIERLVKQLQWDAKFKVPHDYLVSFKRAELTFLYQWVWCPDEKQLVNLTEPLEDLDFATMEYIGSLVEPNVAMRVAAGDIHPHTKEVINLDPALLKNSKWPATRTKVSVSATPVDNLKGNKAIDTFFKPKRVPLAELDPNIFTPTPSQRRLLQHEPSSWNATPVPTRSATERRNVSTAGAGRASVGRTFSAPNPNKRQRLCSDDLSPSTRTSAKIEAGASRFFSPSGLSQTSSTRPSKSRSKSIAEPEFQLWSDDSIGEAMADLTETITSTAKTKKKLDIFRDDSGYSTASMLTDHEETQSTIRSTLPDPESTRLEHSSVFNASTTADLNDLRTKFQYQPPTVSTPISAPPSANLPETASDLPTLRASQEHAAAPDSEPAADESEIPESEVDSTSPTKSDDLDGSTLIDPEAVLTPLKLGIKAVLRDAIDLKAGEIAEGKVEMKGSEDTLVPDSEAESELEPLSPVAKVASGPDRVLDLARFAFDG</sequence>
<dbReference type="InterPro" id="IPR019974">
    <property type="entry name" value="XPG_CS"/>
</dbReference>
<dbReference type="GO" id="GO:0003677">
    <property type="term" value="F:DNA binding"/>
    <property type="evidence" value="ECO:0007669"/>
    <property type="project" value="UniProtKB-KW"/>
</dbReference>
<feature type="compositionally biased region" description="Polar residues" evidence="14">
    <location>
        <begin position="389"/>
        <end position="415"/>
    </location>
</feature>
<dbReference type="InterPro" id="IPR008918">
    <property type="entry name" value="HhH2"/>
</dbReference>
<evidence type="ECO:0000256" key="5">
    <source>
        <dbReference type="ARBA" id="ARBA00022723"/>
    </source>
</evidence>